<organism evidence="1 2">
    <name type="scientific">Catellatospora methionotrophica</name>
    <dbReference type="NCBI Taxonomy" id="121620"/>
    <lineage>
        <taxon>Bacteria</taxon>
        <taxon>Bacillati</taxon>
        <taxon>Actinomycetota</taxon>
        <taxon>Actinomycetes</taxon>
        <taxon>Micromonosporales</taxon>
        <taxon>Micromonosporaceae</taxon>
        <taxon>Catellatospora</taxon>
    </lineage>
</organism>
<name>A0A8J3PHQ1_9ACTN</name>
<dbReference type="Proteomes" id="UP000660339">
    <property type="component" value="Unassembled WGS sequence"/>
</dbReference>
<proteinExistence type="predicted"/>
<evidence type="ECO:0000313" key="2">
    <source>
        <dbReference type="Proteomes" id="UP000660339"/>
    </source>
</evidence>
<gene>
    <name evidence="1" type="ORF">Cme02nite_59440</name>
</gene>
<keyword evidence="2" id="KW-1185">Reference proteome</keyword>
<comment type="caution">
    <text evidence="1">The sequence shown here is derived from an EMBL/GenBank/DDBJ whole genome shotgun (WGS) entry which is preliminary data.</text>
</comment>
<dbReference type="AlphaFoldDB" id="A0A8J3PHQ1"/>
<accession>A0A8J3PHQ1</accession>
<evidence type="ECO:0000313" key="1">
    <source>
        <dbReference type="EMBL" id="GIG17612.1"/>
    </source>
</evidence>
<sequence>MRLVSVWDELTVEQCAVMITALEEGYLRSVIFEYDVRTNAAPTLTDDAACALIPCFEEVVADLVERDWIELREPDAGQTWDTASPLTAAEIRALHDPDAWVWTNDESARAIWLLTTDRWDALFRT</sequence>
<protein>
    <submittedName>
        <fullName evidence="1">Uncharacterized protein</fullName>
    </submittedName>
</protein>
<dbReference type="EMBL" id="BONJ01000033">
    <property type="protein sequence ID" value="GIG17612.1"/>
    <property type="molecule type" value="Genomic_DNA"/>
</dbReference>
<reference evidence="1" key="1">
    <citation type="submission" date="2021-01" db="EMBL/GenBank/DDBJ databases">
        <title>Whole genome shotgun sequence of Catellatospora methionotrophica NBRC 14553.</title>
        <authorList>
            <person name="Komaki H."/>
            <person name="Tamura T."/>
        </authorList>
    </citation>
    <scope>NUCLEOTIDE SEQUENCE</scope>
    <source>
        <strain evidence="1">NBRC 14553</strain>
    </source>
</reference>